<proteinExistence type="predicted"/>
<comment type="caution">
    <text evidence="3">The sequence shown here is derived from an EMBL/GenBank/DDBJ whole genome shotgun (WGS) entry which is preliminary data.</text>
</comment>
<dbReference type="InterPro" id="IPR026444">
    <property type="entry name" value="Secre_tail"/>
</dbReference>
<evidence type="ECO:0000313" key="3">
    <source>
        <dbReference type="EMBL" id="GAL90778.1"/>
    </source>
</evidence>
<protein>
    <recommendedName>
        <fullName evidence="2">Secretion system C-terminal sorting domain-containing protein</fullName>
    </recommendedName>
</protein>
<dbReference type="GO" id="GO:0006508">
    <property type="term" value="P:proteolysis"/>
    <property type="evidence" value="ECO:0007669"/>
    <property type="project" value="InterPro"/>
</dbReference>
<dbReference type="GO" id="GO:0004252">
    <property type="term" value="F:serine-type endopeptidase activity"/>
    <property type="evidence" value="ECO:0007669"/>
    <property type="project" value="InterPro"/>
</dbReference>
<name>A0A098LWP2_9FLAO</name>
<gene>
    <name evidence="3" type="ORF">JCM19538_1088</name>
</gene>
<dbReference type="EMBL" id="BBNY01000088">
    <property type="protein sequence ID" value="GAL90778.1"/>
    <property type="molecule type" value="Genomic_DNA"/>
</dbReference>
<dbReference type="Gene3D" id="3.40.50.200">
    <property type="entry name" value="Peptidase S8/S53 domain"/>
    <property type="match status" value="1"/>
</dbReference>
<dbReference type="Proteomes" id="UP000030184">
    <property type="component" value="Unassembled WGS sequence"/>
</dbReference>
<feature type="domain" description="Secretion system C-terminal sorting" evidence="2">
    <location>
        <begin position="168"/>
        <end position="235"/>
    </location>
</feature>
<sequence>MVSGTVALMLDVNYCLDPKEVETILKLTAVKIDTLPQNIQYYGKLGAGKLDAYEAVKMAKDMADTYGTVEVKDRILYRWFYKLETAPYEIKMINNDVTGNARLKFKARNNIEILSGDYYPNTGGYIDLSINETLALDCPPPPFNTSKQINNKVYNDNNEVLGASSFSIYPNPTSGLLNISCKDEIKKIIISDITGKTIYSKSNVDLKESTINISKFQSGIYVVSVETNSGETKNIKIVKD</sequence>
<dbReference type="NCBIfam" id="TIGR04183">
    <property type="entry name" value="Por_Secre_tail"/>
    <property type="match status" value="1"/>
</dbReference>
<dbReference type="InterPro" id="IPR036852">
    <property type="entry name" value="Peptidase_S8/S53_dom_sf"/>
</dbReference>
<reference evidence="4" key="1">
    <citation type="journal article" date="2014" name="Genome Announc.">
        <title>Draft Genome Sequence of Marine Flavobacterium Jejuia pallidilutea Strain 11shimoA1 and Pigmentation Mutants.</title>
        <authorList>
            <person name="Takatani N."/>
            <person name="Nakanishi M."/>
            <person name="Meirelles P."/>
            <person name="Mino S."/>
            <person name="Suda W."/>
            <person name="Oshima K."/>
            <person name="Hattori M."/>
            <person name="Ohkuma M."/>
            <person name="Hosokawa M."/>
            <person name="Miyashita K."/>
            <person name="Thompson F.L."/>
            <person name="Niwa A."/>
            <person name="Sawabe T."/>
            <person name="Sawabe T."/>
        </authorList>
    </citation>
    <scope>NUCLEOTIDE SEQUENCE [LARGE SCALE GENOMIC DNA]</scope>
    <source>
        <strain evidence="4">JCM 19538</strain>
    </source>
</reference>
<keyword evidence="4" id="KW-1185">Reference proteome</keyword>
<dbReference type="SUPFAM" id="SSF52743">
    <property type="entry name" value="Subtilisin-like"/>
    <property type="match status" value="1"/>
</dbReference>
<evidence type="ECO:0000256" key="1">
    <source>
        <dbReference type="ARBA" id="ARBA00022729"/>
    </source>
</evidence>
<dbReference type="AlphaFoldDB" id="A0A098LWP2"/>
<dbReference type="Pfam" id="PF18962">
    <property type="entry name" value="Por_Secre_tail"/>
    <property type="match status" value="1"/>
</dbReference>
<evidence type="ECO:0000259" key="2">
    <source>
        <dbReference type="Pfam" id="PF18962"/>
    </source>
</evidence>
<organism evidence="3 4">
    <name type="scientific">Jejuia pallidilutea</name>
    <dbReference type="NCBI Taxonomy" id="504487"/>
    <lineage>
        <taxon>Bacteria</taxon>
        <taxon>Pseudomonadati</taxon>
        <taxon>Bacteroidota</taxon>
        <taxon>Flavobacteriia</taxon>
        <taxon>Flavobacteriales</taxon>
        <taxon>Flavobacteriaceae</taxon>
        <taxon>Jejuia</taxon>
    </lineage>
</organism>
<dbReference type="RefSeq" id="WP_042246494.1">
    <property type="nucleotide sequence ID" value="NZ_BBNR01000026.1"/>
</dbReference>
<evidence type="ECO:0000313" key="4">
    <source>
        <dbReference type="Proteomes" id="UP000030184"/>
    </source>
</evidence>
<accession>A0A098LWP2</accession>
<keyword evidence="1" id="KW-0732">Signal</keyword>
<dbReference type="OrthoDB" id="1055762at2"/>